<evidence type="ECO:0000313" key="11">
    <source>
        <dbReference type="EMBL" id="ASF45614.1"/>
    </source>
</evidence>
<evidence type="ECO:0000256" key="1">
    <source>
        <dbReference type="ARBA" id="ARBA00004196"/>
    </source>
</evidence>
<evidence type="ECO:0000256" key="6">
    <source>
        <dbReference type="ARBA" id="ARBA00023004"/>
    </source>
</evidence>
<dbReference type="KEGG" id="mpsy:CEK71_05760"/>
<dbReference type="GO" id="GO:0020037">
    <property type="term" value="F:heme binding"/>
    <property type="evidence" value="ECO:0007669"/>
    <property type="project" value="InterPro"/>
</dbReference>
<feature type="domain" description="Cytochrome c" evidence="10">
    <location>
        <begin position="225"/>
        <end position="393"/>
    </location>
</feature>
<dbReference type="Gene3D" id="1.10.760.10">
    <property type="entry name" value="Cytochrome c-like domain"/>
    <property type="match status" value="2"/>
</dbReference>
<evidence type="ECO:0000256" key="5">
    <source>
        <dbReference type="ARBA" id="ARBA00023002"/>
    </source>
</evidence>
<dbReference type="GO" id="GO:0030313">
    <property type="term" value="C:cell envelope"/>
    <property type="evidence" value="ECO:0007669"/>
    <property type="project" value="UniProtKB-SubCell"/>
</dbReference>
<dbReference type="AlphaFoldDB" id="A0A1Z4BWE3"/>
<comment type="subcellular location">
    <subcellularLocation>
        <location evidence="1">Cell envelope</location>
    </subcellularLocation>
</comment>
<dbReference type="SUPFAM" id="SSF46626">
    <property type="entry name" value="Cytochrome c"/>
    <property type="match status" value="2"/>
</dbReference>
<evidence type="ECO:0000256" key="9">
    <source>
        <dbReference type="SAM" id="SignalP"/>
    </source>
</evidence>
<keyword evidence="6 7" id="KW-0408">Iron</keyword>
<keyword evidence="12" id="KW-1185">Reference proteome</keyword>
<evidence type="ECO:0000256" key="8">
    <source>
        <dbReference type="SAM" id="MobiDB-lite"/>
    </source>
</evidence>
<proteinExistence type="predicted"/>
<dbReference type="InterPro" id="IPR036909">
    <property type="entry name" value="Cyt_c-like_dom_sf"/>
</dbReference>
<dbReference type="RefSeq" id="WP_088618490.1">
    <property type="nucleotide sequence ID" value="NZ_CP022129.1"/>
</dbReference>
<protein>
    <submittedName>
        <fullName evidence="11">Methylamine utilization protein MauG</fullName>
    </submittedName>
</protein>
<keyword evidence="3 7" id="KW-0479">Metal-binding</keyword>
<dbReference type="InterPro" id="IPR051395">
    <property type="entry name" value="Cytochrome_c_Peroxidase/MauG"/>
</dbReference>
<dbReference type="InterPro" id="IPR004852">
    <property type="entry name" value="Di-haem_cyt_c_peroxidsae"/>
</dbReference>
<feature type="signal peptide" evidence="9">
    <location>
        <begin position="1"/>
        <end position="21"/>
    </location>
</feature>
<evidence type="ECO:0000259" key="10">
    <source>
        <dbReference type="PROSITE" id="PS51007"/>
    </source>
</evidence>
<dbReference type="InterPro" id="IPR009056">
    <property type="entry name" value="Cyt_c-like_dom"/>
</dbReference>
<dbReference type="GO" id="GO:0046872">
    <property type="term" value="F:metal ion binding"/>
    <property type="evidence" value="ECO:0007669"/>
    <property type="project" value="UniProtKB-KW"/>
</dbReference>
<feature type="region of interest" description="Disordered" evidence="8">
    <location>
        <begin position="278"/>
        <end position="297"/>
    </location>
</feature>
<dbReference type="GO" id="GO:0009055">
    <property type="term" value="F:electron transfer activity"/>
    <property type="evidence" value="ECO:0007669"/>
    <property type="project" value="InterPro"/>
</dbReference>
<accession>A0A1Z4BWE3</accession>
<feature type="domain" description="Cytochrome c" evidence="10">
    <location>
        <begin position="25"/>
        <end position="197"/>
    </location>
</feature>
<sequence>MLAKPLLTTALYLCFAAPAVAELTPEQQLGQRLYQDVNLSASRNQSCASCHSLKKVAGKAPAFVDPANVKQGTPVSLGSIEFATGTLNAPSAAYAGFSPPFHWEAKDGTYEGGQFWNGRANDLAEQAQKPLLNPVEMAMPNEWAVVSRLKADPAYIRLFYKLYQLDLAAVPDIKDAQFQQQAPQAVADIYQKLAQAIAAFEMSPAFHKFNAKFDFVLAGQTHFTALEEQGRKLFDGKAGCSGCHISSMGTDAQGHPQPPLFTDFTYDNIGLPRNFKIPGQPKPNLGLGERSDIRQSDPDKLEWGKHKVMSLRNIAITPPYGHNGVFATLEQITHFYNTRDVLGQVANNLSPDFGVSGWPKPEVLKNVNHDELGNLGLTPAQEQAVVAFMKTLTDDYPEWGNDPLVPPGTPSPFAGRP</sequence>
<dbReference type="Proteomes" id="UP000197019">
    <property type="component" value="Chromosome"/>
</dbReference>
<evidence type="ECO:0000256" key="7">
    <source>
        <dbReference type="PROSITE-ProRule" id="PRU00433"/>
    </source>
</evidence>
<gene>
    <name evidence="11" type="ORF">CEK71_05760</name>
</gene>
<dbReference type="Pfam" id="PF03150">
    <property type="entry name" value="CCP_MauG"/>
    <property type="match status" value="1"/>
</dbReference>
<evidence type="ECO:0000256" key="2">
    <source>
        <dbReference type="ARBA" id="ARBA00022617"/>
    </source>
</evidence>
<dbReference type="PROSITE" id="PS51007">
    <property type="entry name" value="CYTC"/>
    <property type="match status" value="2"/>
</dbReference>
<evidence type="ECO:0000313" key="12">
    <source>
        <dbReference type="Proteomes" id="UP000197019"/>
    </source>
</evidence>
<keyword evidence="4 9" id="KW-0732">Signal</keyword>
<feature type="chain" id="PRO_5013142619" evidence="9">
    <location>
        <begin position="22"/>
        <end position="417"/>
    </location>
</feature>
<organism evidence="11 12">
    <name type="scientific">Methylovulum psychrotolerans</name>
    <dbReference type="NCBI Taxonomy" id="1704499"/>
    <lineage>
        <taxon>Bacteria</taxon>
        <taxon>Pseudomonadati</taxon>
        <taxon>Pseudomonadota</taxon>
        <taxon>Gammaproteobacteria</taxon>
        <taxon>Methylococcales</taxon>
        <taxon>Methylococcaceae</taxon>
        <taxon>Methylovulum</taxon>
    </lineage>
</organism>
<dbReference type="GO" id="GO:0004130">
    <property type="term" value="F:cytochrome-c peroxidase activity"/>
    <property type="evidence" value="ECO:0007669"/>
    <property type="project" value="TreeGrafter"/>
</dbReference>
<dbReference type="PANTHER" id="PTHR30600">
    <property type="entry name" value="CYTOCHROME C PEROXIDASE-RELATED"/>
    <property type="match status" value="1"/>
</dbReference>
<dbReference type="PANTHER" id="PTHR30600:SF10">
    <property type="entry name" value="BLL6722 PROTEIN"/>
    <property type="match status" value="1"/>
</dbReference>
<dbReference type="OrthoDB" id="9805202at2"/>
<evidence type="ECO:0000256" key="4">
    <source>
        <dbReference type="ARBA" id="ARBA00022729"/>
    </source>
</evidence>
<dbReference type="EMBL" id="CP022129">
    <property type="protein sequence ID" value="ASF45614.1"/>
    <property type="molecule type" value="Genomic_DNA"/>
</dbReference>
<keyword evidence="2 7" id="KW-0349">Heme</keyword>
<reference evidence="11 12" key="1">
    <citation type="submission" date="2017-06" db="EMBL/GenBank/DDBJ databases">
        <title>Genome Sequencing of the methanotroph Methylovulum psychrotolerants str. HV10-M2 isolated from a high-altitude environment.</title>
        <authorList>
            <person name="Mateos-Rivera A."/>
        </authorList>
    </citation>
    <scope>NUCLEOTIDE SEQUENCE [LARGE SCALE GENOMIC DNA]</scope>
    <source>
        <strain evidence="11 12">HV10_M2</strain>
    </source>
</reference>
<name>A0A1Z4BWE3_9GAMM</name>
<keyword evidence="5" id="KW-0560">Oxidoreductase</keyword>
<evidence type="ECO:0000256" key="3">
    <source>
        <dbReference type="ARBA" id="ARBA00022723"/>
    </source>
</evidence>